<dbReference type="Proteomes" id="UP000179145">
    <property type="component" value="Chromosome"/>
</dbReference>
<feature type="binding site" evidence="3">
    <location>
        <position position="22"/>
    </location>
    <ligand>
        <name>a divalent metal cation</name>
        <dbReference type="ChEBI" id="CHEBI:60240"/>
    </ligand>
</feature>
<dbReference type="OrthoDB" id="2633250at2"/>
<dbReference type="PRINTS" id="PR01790">
    <property type="entry name" value="SMP30FAMILY"/>
</dbReference>
<dbReference type="GO" id="GO:0019853">
    <property type="term" value="P:L-ascorbic acid biosynthetic process"/>
    <property type="evidence" value="ECO:0007669"/>
    <property type="project" value="TreeGrafter"/>
</dbReference>
<feature type="binding site" evidence="3">
    <location>
        <position position="105"/>
    </location>
    <ligand>
        <name>substrate</name>
    </ligand>
</feature>
<dbReference type="SUPFAM" id="SSF63829">
    <property type="entry name" value="Calcium-dependent phosphotriesterase"/>
    <property type="match status" value="1"/>
</dbReference>
<dbReference type="AlphaFoldDB" id="A0A1D8URP8"/>
<dbReference type="eggNOG" id="COG3386">
    <property type="taxonomic scope" value="Bacteria"/>
</dbReference>
<feature type="binding site" evidence="3">
    <location>
        <position position="107"/>
    </location>
    <ligand>
        <name>substrate</name>
    </ligand>
</feature>
<feature type="active site" description="Proton donor/acceptor" evidence="2">
    <location>
        <position position="203"/>
    </location>
</feature>
<protein>
    <submittedName>
        <fullName evidence="4">Gluconolaconase</fullName>
    </submittedName>
</protein>
<dbReference type="PANTHER" id="PTHR10907:SF47">
    <property type="entry name" value="REGUCALCIN"/>
    <property type="match status" value="1"/>
</dbReference>
<gene>
    <name evidence="4" type="ORF">A0U89_03250</name>
</gene>
<evidence type="ECO:0000256" key="1">
    <source>
        <dbReference type="ARBA" id="ARBA00008853"/>
    </source>
</evidence>
<dbReference type="Pfam" id="PF08450">
    <property type="entry name" value="SGL"/>
    <property type="match status" value="1"/>
</dbReference>
<organism evidence="4 5">
    <name type="scientific">Kozakia baliensis</name>
    <dbReference type="NCBI Taxonomy" id="153496"/>
    <lineage>
        <taxon>Bacteria</taxon>
        <taxon>Pseudomonadati</taxon>
        <taxon>Pseudomonadota</taxon>
        <taxon>Alphaproteobacteria</taxon>
        <taxon>Acetobacterales</taxon>
        <taxon>Acetobacteraceae</taxon>
        <taxon>Kozakia</taxon>
    </lineage>
</organism>
<sequence>MPQTTATPTPECVLDLKATLGEGPVWIDKEKTLYFVDITEKKVHRFHPDTKDLKSWTAPERVVFLLPADDGSFLCGLAKGLYRFDPRSGEFAQHALVEPEQPSNRLNDGCVDAQGRAWFGTMDDGEEKPTGAIYCVRQTEGGLAVSHHDEGYTVSNGPAVSPDGRQLYVCDSPEQRIYAFDVTEAGELKNERVFAELLDGYPDGVVTDSAGNIWCAVWGGGRVICFSPEGKELRSVPFPCSNVTKVAFGGEGLRTAYVTTAQKGLSREVLAHEPLAGNLFAFSVEVPGLPQREFRLGK</sequence>
<feature type="binding site" evidence="3">
    <location>
        <position position="203"/>
    </location>
    <ligand>
        <name>a divalent metal cation</name>
        <dbReference type="ChEBI" id="CHEBI:60240"/>
    </ligand>
</feature>
<dbReference type="Gene3D" id="2.120.10.30">
    <property type="entry name" value="TolB, C-terminal domain"/>
    <property type="match status" value="1"/>
</dbReference>
<comment type="similarity">
    <text evidence="1">Belongs to the SMP-30/CGR1 family.</text>
</comment>
<reference evidence="4 5" key="1">
    <citation type="journal article" date="2016" name="Microb. Cell Fact.">
        <title>Dissection of exopolysaccharide biosynthesis in Kozakia baliensis.</title>
        <authorList>
            <person name="Brandt J.U."/>
            <person name="Jakob F."/>
            <person name="Behr J."/>
            <person name="Geissler A.J."/>
            <person name="Vogel R.F."/>
        </authorList>
    </citation>
    <scope>NUCLEOTIDE SEQUENCE [LARGE SCALE GENOMIC DNA]</scope>
    <source>
        <strain evidence="4 5">DSM 14400</strain>
    </source>
</reference>
<dbReference type="InterPro" id="IPR013658">
    <property type="entry name" value="SGL"/>
</dbReference>
<evidence type="ECO:0000256" key="3">
    <source>
        <dbReference type="PIRSR" id="PIRSR605511-2"/>
    </source>
</evidence>
<dbReference type="KEGG" id="kba:A0U89_03250"/>
<name>A0A1D8URP8_9PROT</name>
<dbReference type="EMBL" id="CP014674">
    <property type="protein sequence ID" value="AOX16300.1"/>
    <property type="molecule type" value="Genomic_DNA"/>
</dbReference>
<evidence type="ECO:0000313" key="4">
    <source>
        <dbReference type="EMBL" id="AOX16300.1"/>
    </source>
</evidence>
<feature type="binding site" evidence="3">
    <location>
        <position position="156"/>
    </location>
    <ligand>
        <name>a divalent metal cation</name>
        <dbReference type="ChEBI" id="CHEBI:60240"/>
    </ligand>
</feature>
<comment type="cofactor">
    <cofactor evidence="3">
        <name>Zn(2+)</name>
        <dbReference type="ChEBI" id="CHEBI:29105"/>
    </cofactor>
    <text evidence="3">Binds 1 divalent metal cation per subunit.</text>
</comment>
<keyword evidence="3" id="KW-0479">Metal-binding</keyword>
<keyword evidence="5" id="KW-1185">Reference proteome</keyword>
<dbReference type="RefSeq" id="WP_070402088.1">
    <property type="nucleotide sequence ID" value="NZ_BJVW01000002.1"/>
</dbReference>
<accession>A0A1D8URP8</accession>
<dbReference type="STRING" id="153496.A0U89_03250"/>
<dbReference type="InterPro" id="IPR005511">
    <property type="entry name" value="SMP-30"/>
</dbReference>
<evidence type="ECO:0000256" key="2">
    <source>
        <dbReference type="PIRSR" id="PIRSR605511-1"/>
    </source>
</evidence>
<keyword evidence="3" id="KW-0862">Zinc</keyword>
<dbReference type="InterPro" id="IPR011042">
    <property type="entry name" value="6-blade_b-propeller_TolB-like"/>
</dbReference>
<evidence type="ECO:0000313" key="5">
    <source>
        <dbReference type="Proteomes" id="UP000179145"/>
    </source>
</evidence>
<dbReference type="PANTHER" id="PTHR10907">
    <property type="entry name" value="REGUCALCIN"/>
    <property type="match status" value="1"/>
</dbReference>
<dbReference type="GO" id="GO:0004341">
    <property type="term" value="F:gluconolactonase activity"/>
    <property type="evidence" value="ECO:0007669"/>
    <property type="project" value="TreeGrafter"/>
</dbReference>
<dbReference type="GO" id="GO:0005509">
    <property type="term" value="F:calcium ion binding"/>
    <property type="evidence" value="ECO:0007669"/>
    <property type="project" value="TreeGrafter"/>
</dbReference>
<proteinExistence type="inferred from homology"/>